<name>A0A7W7FS39_9PSEU</name>
<protein>
    <submittedName>
        <fullName evidence="2">Osmoprotectant transport system substrate-binding protein</fullName>
    </submittedName>
</protein>
<dbReference type="InterPro" id="IPR007210">
    <property type="entry name" value="ABC_Gly_betaine_transp_sub-bd"/>
</dbReference>
<dbReference type="EMBL" id="JACHMH010000001">
    <property type="protein sequence ID" value="MBB4675023.1"/>
    <property type="molecule type" value="Genomic_DNA"/>
</dbReference>
<dbReference type="GO" id="GO:0022857">
    <property type="term" value="F:transmembrane transporter activity"/>
    <property type="evidence" value="ECO:0007669"/>
    <property type="project" value="InterPro"/>
</dbReference>
<dbReference type="Pfam" id="PF04069">
    <property type="entry name" value="OpuAC"/>
    <property type="match status" value="1"/>
</dbReference>
<sequence>MPELAGVELTVGSKDFSEQLVLAYLAEFALSAAGAKVRDLSNIAGSNSGRDALVTGQVDLMWEYTGTGWISYLGKEDPIPDDAAQFEAVRKEDLARNGIVWSLMAPLNNTYAFAMSRKNAERLGIRTMSELAKLVKEQPQEGTFCLESEFASRNDGMPGVQKTYGFEPAPGNVKLLGIGPIYQAVANGGTCNFGEIFTTDGRVLALDLVVLADDRNFFPRYNASVTLRKETAAAHPQITEVLRPVAAKLTNEVVLKLNAEVDVDGKDPAEVARDWLVREGFVRLP</sequence>
<dbReference type="CDD" id="cd13611">
    <property type="entry name" value="PBP2_YehZ"/>
    <property type="match status" value="1"/>
</dbReference>
<dbReference type="Gene3D" id="3.40.190.10">
    <property type="entry name" value="Periplasmic binding protein-like II"/>
    <property type="match status" value="1"/>
</dbReference>
<dbReference type="AlphaFoldDB" id="A0A7W7FS39"/>
<dbReference type="Gene3D" id="3.40.190.120">
    <property type="entry name" value="Osmoprotection protein (prox), domain 2"/>
    <property type="match status" value="1"/>
</dbReference>
<evidence type="ECO:0000313" key="3">
    <source>
        <dbReference type="Proteomes" id="UP000533598"/>
    </source>
</evidence>
<keyword evidence="3" id="KW-1185">Reference proteome</keyword>
<accession>A0A7W7FS39</accession>
<reference evidence="2 3" key="1">
    <citation type="submission" date="2020-08" db="EMBL/GenBank/DDBJ databases">
        <title>Sequencing the genomes of 1000 actinobacteria strains.</title>
        <authorList>
            <person name="Klenk H.-P."/>
        </authorList>
    </citation>
    <scope>NUCLEOTIDE SEQUENCE [LARGE SCALE GENOMIC DNA]</scope>
    <source>
        <strain evidence="2 3">DSM 44230</strain>
    </source>
</reference>
<organism evidence="2 3">
    <name type="scientific">Crossiella cryophila</name>
    <dbReference type="NCBI Taxonomy" id="43355"/>
    <lineage>
        <taxon>Bacteria</taxon>
        <taxon>Bacillati</taxon>
        <taxon>Actinomycetota</taxon>
        <taxon>Actinomycetes</taxon>
        <taxon>Pseudonocardiales</taxon>
        <taxon>Pseudonocardiaceae</taxon>
        <taxon>Crossiella</taxon>
    </lineage>
</organism>
<dbReference type="Proteomes" id="UP000533598">
    <property type="component" value="Unassembled WGS sequence"/>
</dbReference>
<evidence type="ECO:0000313" key="2">
    <source>
        <dbReference type="EMBL" id="MBB4675023.1"/>
    </source>
</evidence>
<feature type="domain" description="ABC-type glycine betaine transport system substrate-binding" evidence="1">
    <location>
        <begin position="8"/>
        <end position="276"/>
    </location>
</feature>
<dbReference type="GO" id="GO:0043190">
    <property type="term" value="C:ATP-binding cassette (ABC) transporter complex"/>
    <property type="evidence" value="ECO:0007669"/>
    <property type="project" value="InterPro"/>
</dbReference>
<comment type="caution">
    <text evidence="2">The sequence shown here is derived from an EMBL/GenBank/DDBJ whole genome shotgun (WGS) entry which is preliminary data.</text>
</comment>
<gene>
    <name evidence="2" type="ORF">HNR67_001141</name>
</gene>
<proteinExistence type="predicted"/>
<evidence type="ECO:0000259" key="1">
    <source>
        <dbReference type="Pfam" id="PF04069"/>
    </source>
</evidence>
<dbReference type="SUPFAM" id="SSF53850">
    <property type="entry name" value="Periplasmic binding protein-like II"/>
    <property type="match status" value="1"/>
</dbReference>